<dbReference type="RefSeq" id="WP_353302336.1">
    <property type="nucleotide sequence ID" value="NZ_BAAAAK010000001.1"/>
</dbReference>
<sequence length="92" mass="10898">MTPTEKLIRDFVEEVRQKDLKVCQVFDIANVKRPLYATISDQWNKPMIEIDFNLHNCLRILPTLDPSVREIDWLFNRVVLLIQDLKEASNEN</sequence>
<evidence type="ECO:0000313" key="1">
    <source>
        <dbReference type="EMBL" id="GAA0041718.1"/>
    </source>
</evidence>
<dbReference type="AlphaFoldDB" id="A0ABC9VK49"/>
<accession>A0ABC9VK49</accession>
<dbReference type="EMBL" id="BAAAAK010000001">
    <property type="protein sequence ID" value="GAA0041718.1"/>
    <property type="molecule type" value="Genomic_DNA"/>
</dbReference>
<organism evidence="1 2">
    <name type="scientific">Lactobacillus amylovorus subsp. animalium</name>
    <dbReference type="NCBI Taxonomy" id="3378536"/>
    <lineage>
        <taxon>Bacteria</taxon>
        <taxon>Bacillati</taxon>
        <taxon>Bacillota</taxon>
        <taxon>Bacilli</taxon>
        <taxon>Lactobacillales</taxon>
        <taxon>Lactobacillaceae</taxon>
        <taxon>Lactobacillus</taxon>
    </lineage>
</organism>
<reference evidence="2" key="2">
    <citation type="submission" date="2024-01" db="EMBL/GenBank/DDBJ databases">
        <title>Draft genome sequence of Lactobacillus amylovorus strain TKL145.</title>
        <authorList>
            <person name="Tohno M."/>
            <person name="Tanizawa Y."/>
        </authorList>
    </citation>
    <scope>NUCLEOTIDE SEQUENCE [LARGE SCALE GENOMIC DNA]</scope>
    <source>
        <strain evidence="2">TKL145</strain>
    </source>
</reference>
<dbReference type="Proteomes" id="UP001437574">
    <property type="component" value="Unassembled WGS sequence"/>
</dbReference>
<reference evidence="1 2" key="1">
    <citation type="journal article" date="2024" name="Int. J. Syst. Evol. Microbiol.">
        <title>Proposal of Lactobacillus amylovorus subsp. animalis subsp. nov. and an emended description of Lactobacillus amylovorus.</title>
        <authorList>
            <person name="Yamane K."/>
            <person name="Tanizawa Y."/>
            <person name="Kobayashi H."/>
            <person name="Kamizono T."/>
            <person name="Kojima Y."/>
            <person name="Takagi H."/>
            <person name="Tohno M."/>
        </authorList>
    </citation>
    <scope>NUCLEOTIDE SEQUENCE [LARGE SCALE GENOMIC DNA]</scope>
    <source>
        <strain evidence="1 2">TKL145</strain>
    </source>
</reference>
<gene>
    <name evidence="1" type="ORF">LATKL145_01280</name>
</gene>
<name>A0ABC9VK49_LACAM</name>
<evidence type="ECO:0000313" key="2">
    <source>
        <dbReference type="Proteomes" id="UP001437574"/>
    </source>
</evidence>
<protein>
    <submittedName>
        <fullName evidence="1">Uncharacterized protein</fullName>
    </submittedName>
</protein>
<proteinExistence type="predicted"/>
<comment type="caution">
    <text evidence="1">The sequence shown here is derived from an EMBL/GenBank/DDBJ whole genome shotgun (WGS) entry which is preliminary data.</text>
</comment>